<dbReference type="InterPro" id="IPR013783">
    <property type="entry name" value="Ig-like_fold"/>
</dbReference>
<keyword evidence="7" id="KW-1185">Reference proteome</keyword>
<accession>A0A1I2AA21</accession>
<proteinExistence type="predicted"/>
<protein>
    <submittedName>
        <fullName evidence="6">Ig-like domain-containing protein</fullName>
    </submittedName>
</protein>
<reference evidence="6 7" key="1">
    <citation type="submission" date="2016-10" db="EMBL/GenBank/DDBJ databases">
        <authorList>
            <person name="de Groot N.N."/>
        </authorList>
    </citation>
    <scope>NUCLEOTIDE SEQUENCE [LARGE SCALE GENOMIC DNA]</scope>
    <source>
        <strain evidence="6 7">DSM 43019</strain>
    </source>
</reference>
<dbReference type="RefSeq" id="WP_093609590.1">
    <property type="nucleotide sequence ID" value="NZ_BOMT01000010.1"/>
</dbReference>
<dbReference type="InterPro" id="IPR025141">
    <property type="entry name" value="DUF4082"/>
</dbReference>
<dbReference type="Pfam" id="PF13313">
    <property type="entry name" value="DUF4082"/>
    <property type="match status" value="2"/>
</dbReference>
<keyword evidence="1 4" id="KW-0732">Signal</keyword>
<organism evidence="6 7">
    <name type="scientific">Actinoplanes philippinensis</name>
    <dbReference type="NCBI Taxonomy" id="35752"/>
    <lineage>
        <taxon>Bacteria</taxon>
        <taxon>Bacillati</taxon>
        <taxon>Actinomycetota</taxon>
        <taxon>Actinomycetes</taxon>
        <taxon>Micromonosporales</taxon>
        <taxon>Micromonosporaceae</taxon>
        <taxon>Actinoplanes</taxon>
    </lineage>
</organism>
<dbReference type="Proteomes" id="UP000199645">
    <property type="component" value="Unassembled WGS sequence"/>
</dbReference>
<feature type="domain" description="Fibronectin type-III" evidence="5">
    <location>
        <begin position="1251"/>
        <end position="1341"/>
    </location>
</feature>
<dbReference type="InterPro" id="IPR014755">
    <property type="entry name" value="Cu-Rt/internalin_Ig-like"/>
</dbReference>
<dbReference type="OrthoDB" id="505641at2"/>
<evidence type="ECO:0000256" key="4">
    <source>
        <dbReference type="SAM" id="SignalP"/>
    </source>
</evidence>
<dbReference type="GO" id="GO:0016798">
    <property type="term" value="F:hydrolase activity, acting on glycosyl bonds"/>
    <property type="evidence" value="ECO:0007669"/>
    <property type="project" value="UniProtKB-KW"/>
</dbReference>
<feature type="chain" id="PRO_5011594892" evidence="4">
    <location>
        <begin position="31"/>
        <end position="1478"/>
    </location>
</feature>
<dbReference type="InterPro" id="IPR036116">
    <property type="entry name" value="FN3_sf"/>
</dbReference>
<dbReference type="CDD" id="cd00063">
    <property type="entry name" value="FN3"/>
    <property type="match status" value="1"/>
</dbReference>
<dbReference type="Pfam" id="PF13205">
    <property type="entry name" value="Big_5"/>
    <property type="match status" value="2"/>
</dbReference>
<dbReference type="Gene3D" id="2.60.40.10">
    <property type="entry name" value="Immunoglobulins"/>
    <property type="match status" value="1"/>
</dbReference>
<evidence type="ECO:0000313" key="6">
    <source>
        <dbReference type="EMBL" id="SFE40702.1"/>
    </source>
</evidence>
<evidence type="ECO:0000256" key="1">
    <source>
        <dbReference type="ARBA" id="ARBA00022729"/>
    </source>
</evidence>
<feature type="signal peptide" evidence="4">
    <location>
        <begin position="1"/>
        <end position="30"/>
    </location>
</feature>
<evidence type="ECO:0000256" key="2">
    <source>
        <dbReference type="ARBA" id="ARBA00023295"/>
    </source>
</evidence>
<evidence type="ECO:0000256" key="3">
    <source>
        <dbReference type="ARBA" id="ARBA00023326"/>
    </source>
</evidence>
<dbReference type="Gene3D" id="2.60.40.1220">
    <property type="match status" value="2"/>
</dbReference>
<keyword evidence="3" id="KW-0119">Carbohydrate metabolism</keyword>
<gene>
    <name evidence="6" type="ORF">SAMN05421541_101594</name>
</gene>
<name>A0A1I2AA21_9ACTN</name>
<keyword evidence="2" id="KW-0326">Glycosidase</keyword>
<dbReference type="SUPFAM" id="SSF49265">
    <property type="entry name" value="Fibronectin type III"/>
    <property type="match status" value="1"/>
</dbReference>
<dbReference type="STRING" id="35752.SAMN05421541_101594"/>
<dbReference type="InterPro" id="IPR032812">
    <property type="entry name" value="SbsA_Ig"/>
</dbReference>
<dbReference type="SMART" id="SM00060">
    <property type="entry name" value="FN3"/>
    <property type="match status" value="2"/>
</dbReference>
<dbReference type="EMBL" id="FONV01000001">
    <property type="protein sequence ID" value="SFE40702.1"/>
    <property type="molecule type" value="Genomic_DNA"/>
</dbReference>
<dbReference type="InterPro" id="IPR003961">
    <property type="entry name" value="FN3_dom"/>
</dbReference>
<evidence type="ECO:0000259" key="5">
    <source>
        <dbReference type="PROSITE" id="PS50853"/>
    </source>
</evidence>
<dbReference type="GO" id="GO:0000272">
    <property type="term" value="P:polysaccharide catabolic process"/>
    <property type="evidence" value="ECO:0007669"/>
    <property type="project" value="UniProtKB-KW"/>
</dbReference>
<keyword evidence="2" id="KW-0378">Hydrolase</keyword>
<sequence>MTLPKLRSFLLCLVLAATVLIVAPAAPAAAATCPCTIFSASSVPASPSDSDTSAVEVGVKFRSDVAGQITGVRFYKGAANTGTHVGNLWNSAGGNLGTVTFTNETASGWQTATFASPITISAGTTYVASYYAPNGRYAGDSGALLSAGVDNAPLHALRSGEDGGNGVYRYGTGGGFPDSTWQGANYWVDVVFTSGVTDTTPPTVTSTSPAAGATGVATTAAVSAVFSEAVQTGTPALTVAGVTGTTAYNAATRTVTFTPGALAASTSYTATVSGARDTAGNLMSPLSWSFTTGAGGGSGCPCSIWPATATPATGTVNDNSAVELGVKFRTTTAGYITGLKFYKGSQNTGTHTGSLWSSAGTRLANVTFTGESGSGWQTVTLPGPVPVTANTTYVASYHTDTGFYSVTAGGFSSAVTRSPLTALANGTDGGNGVYRYGASGFPTSSYQSTNYWVDVVFDTTAADTQAPSLAGRAPAAGASGVATTTAVTAAFTEQVTAASIVLTGPSGTVAGSTTYDATTATAVLTPSTALANSTSYTATVSGARDAAGNVMTPVTWSFTTSAPPPPPPDQGPGGPVLVIKSAVSGASGFTSFAAEVLRAEGLNEFATVDLSAVTPALLAQYDVVLLGSTPLTAAQVSTFTTWVTGGGNLIAFRPDKQLASLLGLTATTGTLAEGYLRVDTTTAPGAGITGQTIQYHSTADRYTLSGARSVATLYSTGTTATVNPAVSLADVGSSGGQAAAFTFDLPRSLVYTRQGNPAWEKQDRDGRAPIRSDDLYFGGAATDWVDLTKVAVPQADEQQRLLANLIGTMNADRKPLPRFWYFPRSLKAVVVATGDDHATGGTAGRFDQYLANSPAGCVVDDWQCPRFTSYIFPDTPLTNSQATTYQNRGFEVGLHLNTGCANWTAASLAANLTDQLAAFRAKYGSVRAPDTNRTHCIVWSDWSTQASLQNANGIRLDTNYYYWPETWVADRPGFMTGSGMPMRFADTNGGLIDIYQAATQMTDESGQSYPYTPDALLDAALGTPGYYGAFTANMHTDYATTYDSDQVLASAQRHNVPLISGHQLLTWLDGRNASSYSNIAWTGNDLTFAVNVGTGANGLTGMVPTAGPGGRTLSTLTRAGVAVPFTRTTIKGVEYAFFTAAPGAYTAGYAAAATATLTASAAAEAGGTSASVTVATSTATKTIIEYGLRATELTQKAVDGSQTGKRTVTLSGLEPATTYWYRAKVTTPDGRTTTGPLQKVTTGARDRTGPATSGVTVTARPDGTAQVQWKSSEPADATLLVGASAKSLAKWPGTRDATRLSAVVTGLEPRTTYHYRVRSVDAAGNVSTWPALDKPAATFVSSATGVADHTAPQQRTGVESGVTVGDDGVRLAGSARSGTLVSRVMDAQQMVRWDRLTYQGRVPAGATLTVYVRTGSTAVPDGTWSGWTAVGQNGKVPGGSRYIQYRAELTRTAAGDSPVLRGVGITSDGRSLHHPTEK</sequence>
<dbReference type="PROSITE" id="PS50853">
    <property type="entry name" value="FN3"/>
    <property type="match status" value="1"/>
</dbReference>
<evidence type="ECO:0000313" key="7">
    <source>
        <dbReference type="Proteomes" id="UP000199645"/>
    </source>
</evidence>
<keyword evidence="3" id="KW-0624">Polysaccharide degradation</keyword>